<dbReference type="EMBL" id="JAUTWS010000017">
    <property type="protein sequence ID" value="MDO9710335.1"/>
    <property type="molecule type" value="Genomic_DNA"/>
</dbReference>
<reference evidence="4 5" key="1">
    <citation type="submission" date="2023-08" db="EMBL/GenBank/DDBJ databases">
        <title>The draft genome sequence of Paracraurococcus sp. LOR1-02.</title>
        <authorList>
            <person name="Kingkaew E."/>
            <person name="Tanasupawat S."/>
        </authorList>
    </citation>
    <scope>NUCLEOTIDE SEQUENCE [LARGE SCALE GENOMIC DNA]</scope>
    <source>
        <strain evidence="4 5">LOR1-02</strain>
    </source>
</reference>
<protein>
    <submittedName>
        <fullName evidence="4">Xanthine dehydrogenase molybdopterin binding subunit</fullName>
        <ecNumber evidence="4">1.17.1.4</ecNumber>
    </submittedName>
</protein>
<dbReference type="PANTHER" id="PTHR11908">
    <property type="entry name" value="XANTHINE DEHYDROGENASE"/>
    <property type="match status" value="1"/>
</dbReference>
<dbReference type="GO" id="GO:0004854">
    <property type="term" value="F:xanthine dehydrogenase activity"/>
    <property type="evidence" value="ECO:0007669"/>
    <property type="project" value="UniProtKB-EC"/>
</dbReference>
<evidence type="ECO:0000259" key="3">
    <source>
        <dbReference type="SMART" id="SM01008"/>
    </source>
</evidence>
<dbReference type="InterPro" id="IPR008274">
    <property type="entry name" value="AldOxase/xan_DH_MoCoBD1"/>
</dbReference>
<proteinExistence type="predicted"/>
<keyword evidence="5" id="KW-1185">Reference proteome</keyword>
<evidence type="ECO:0000313" key="5">
    <source>
        <dbReference type="Proteomes" id="UP001243009"/>
    </source>
</evidence>
<dbReference type="SMART" id="SM01008">
    <property type="entry name" value="Ald_Xan_dh_C"/>
    <property type="match status" value="1"/>
</dbReference>
<dbReference type="EC" id="1.17.1.4" evidence="4"/>
<dbReference type="Proteomes" id="UP001243009">
    <property type="component" value="Unassembled WGS sequence"/>
</dbReference>
<dbReference type="Pfam" id="PF01315">
    <property type="entry name" value="Ald_Xan_dh_C"/>
    <property type="match status" value="1"/>
</dbReference>
<comment type="caution">
    <text evidence="4">The sequence shown here is derived from an EMBL/GenBank/DDBJ whole genome shotgun (WGS) entry which is preliminary data.</text>
</comment>
<dbReference type="InterPro" id="IPR000674">
    <property type="entry name" value="Ald_Oxase/Xan_DH_a/b"/>
</dbReference>
<keyword evidence="1" id="KW-0500">Molybdenum</keyword>
<feature type="domain" description="Aldehyde oxidase/xanthine dehydrogenase a/b hammerhead" evidence="3">
    <location>
        <begin position="44"/>
        <end position="151"/>
    </location>
</feature>
<sequence>MNHLPSPGAADPGAAQDGAELRGVTQPQGMGAALRHDSALKHATGEARFLDDLAEPPGLLHAALALSPVAHGRLLALDPAPARAVPGVVGVLLPADIPGRNDIAAAGANEAMLAEELVEFAGQPLAIVVGTTRDAAIAGAAALRPEIAPLPPVLTVEEAIAREAWVLPPQAITRGDAAAALAAAPQRLSGEFRAGGQEHFYLEGQIAMAVPGEDGDLQVHSSTQHPTEVQHVVARVLGCDYNRVMVSTRRMGGGFGGKESNASWVAAAAAVAARKLGRPVKLRLSRKADIAATGKRHPFFYRWTAGFDATGRILALDAIMAADAGHSLDMTGGVIFRAVTHALNCCDVPALSVRALACKTNTVSNTAFRGFGGPQGALLMEDVVHRVARAAGLPPEQVRERNFAGGGNGSETPYGQEIEGDLIRRVWAEAKQDSGWEARRLEVAAFNAQHPTLRRGLGSMVLAFGISFGQMHMNQAGALVHVYTDGSIRLNHGGTEMGQGLFIKVAQVVASVFGVEVERIGITATSTAEVPNTSPTAASTGSDLNGWAAHAAASAIRTRMAEVAAEEWGVAPAEIEFAEGMVRGGGNRAMSFGELAKLAYMKRVSLSATGFYRTPDIHWDRVAMRGKPFFYFSYGAAVAEVAVDTLTGEHRCLGAWLVQDCGRSLNPAVDRGQVEGAFVQGMGWLTCEELWWDAEGRLRTLGPATYKIPGSRDVPPVLQTRLLEGAPARAETIFRSKAVGEPPLLLATAVWNALKDAIGTDRLDAPATPERVLAAIRGR</sequence>
<dbReference type="Pfam" id="PF20256">
    <property type="entry name" value="MoCoBD_2"/>
    <property type="match status" value="1"/>
</dbReference>
<evidence type="ECO:0000256" key="2">
    <source>
        <dbReference type="ARBA" id="ARBA00023002"/>
    </source>
</evidence>
<dbReference type="SUPFAM" id="SSF56003">
    <property type="entry name" value="Molybdenum cofactor-binding domain"/>
    <property type="match status" value="1"/>
</dbReference>
<gene>
    <name evidence="4" type="primary">xdhB</name>
    <name evidence="4" type="ORF">Q7A36_18415</name>
</gene>
<evidence type="ECO:0000256" key="1">
    <source>
        <dbReference type="ARBA" id="ARBA00022505"/>
    </source>
</evidence>
<dbReference type="InterPro" id="IPR036856">
    <property type="entry name" value="Ald_Oxase/Xan_DH_a/b_sf"/>
</dbReference>
<dbReference type="SUPFAM" id="SSF54665">
    <property type="entry name" value="CO dehydrogenase molybdoprotein N-domain-like"/>
    <property type="match status" value="1"/>
</dbReference>
<dbReference type="InterPro" id="IPR046867">
    <property type="entry name" value="AldOxase/xan_DH_MoCoBD2"/>
</dbReference>
<dbReference type="NCBIfam" id="TIGR02965">
    <property type="entry name" value="xanthine_xdhB"/>
    <property type="match status" value="1"/>
</dbReference>
<dbReference type="Gene3D" id="3.30.365.10">
    <property type="entry name" value="Aldehyde oxidase/xanthine dehydrogenase, molybdopterin binding domain"/>
    <property type="match status" value="4"/>
</dbReference>
<accession>A0ABT9E2E6</accession>
<dbReference type="InterPro" id="IPR016208">
    <property type="entry name" value="Ald_Oxase/xanthine_DH-like"/>
</dbReference>
<dbReference type="PANTHER" id="PTHR11908:SF132">
    <property type="entry name" value="ALDEHYDE OXIDASE 1-RELATED"/>
    <property type="match status" value="1"/>
</dbReference>
<evidence type="ECO:0000313" key="4">
    <source>
        <dbReference type="EMBL" id="MDO9710335.1"/>
    </source>
</evidence>
<organism evidence="4 5">
    <name type="scientific">Paracraurococcus lichenis</name>
    <dbReference type="NCBI Taxonomy" id="3064888"/>
    <lineage>
        <taxon>Bacteria</taxon>
        <taxon>Pseudomonadati</taxon>
        <taxon>Pseudomonadota</taxon>
        <taxon>Alphaproteobacteria</taxon>
        <taxon>Acetobacterales</taxon>
        <taxon>Roseomonadaceae</taxon>
        <taxon>Paracraurococcus</taxon>
    </lineage>
</organism>
<dbReference type="Pfam" id="PF02738">
    <property type="entry name" value="MoCoBD_1"/>
    <property type="match status" value="1"/>
</dbReference>
<dbReference type="Gene3D" id="3.90.1170.50">
    <property type="entry name" value="Aldehyde oxidase/xanthine dehydrogenase, a/b hammerhead"/>
    <property type="match status" value="1"/>
</dbReference>
<dbReference type="RefSeq" id="WP_305105199.1">
    <property type="nucleotide sequence ID" value="NZ_JAUTWS010000017.1"/>
</dbReference>
<name>A0ABT9E2E6_9PROT</name>
<keyword evidence="2 4" id="KW-0560">Oxidoreductase</keyword>
<dbReference type="InterPro" id="IPR037165">
    <property type="entry name" value="AldOxase/xan_DH_Mopterin-bd_sf"/>
</dbReference>
<dbReference type="InterPro" id="IPR014309">
    <property type="entry name" value="Xanthine_DH_Mopterin-bd_su"/>
</dbReference>